<evidence type="ECO:0000313" key="3">
    <source>
        <dbReference type="Proteomes" id="UP000256601"/>
    </source>
</evidence>
<feature type="signal peptide" evidence="1">
    <location>
        <begin position="1"/>
        <end position="15"/>
    </location>
</feature>
<feature type="non-terminal residue" evidence="2">
    <location>
        <position position="148"/>
    </location>
</feature>
<organism evidence="2 3">
    <name type="scientific">Yarrowia lipolytica</name>
    <name type="common">Candida lipolytica</name>
    <dbReference type="NCBI Taxonomy" id="4952"/>
    <lineage>
        <taxon>Eukaryota</taxon>
        <taxon>Fungi</taxon>
        <taxon>Dikarya</taxon>
        <taxon>Ascomycota</taxon>
        <taxon>Saccharomycotina</taxon>
        <taxon>Dipodascomycetes</taxon>
        <taxon>Dipodascales</taxon>
        <taxon>Dipodascales incertae sedis</taxon>
        <taxon>Yarrowia</taxon>
    </lineage>
</organism>
<evidence type="ECO:0000256" key="1">
    <source>
        <dbReference type="SAM" id="SignalP"/>
    </source>
</evidence>
<dbReference type="VEuPathDB" id="FungiDB:YALI0_B09867g"/>
<proteinExistence type="predicted"/>
<protein>
    <recommendedName>
        <fullName evidence="4">Extracellular membrane protein CFEM domain-containing protein</fullName>
    </recommendedName>
</protein>
<accession>A0A371CDZ0</accession>
<dbReference type="Proteomes" id="UP000256601">
    <property type="component" value="Unassembled WGS sequence"/>
</dbReference>
<name>A0A371CDZ0_YARLL</name>
<feature type="chain" id="PRO_5017034499" description="Extracellular membrane protein CFEM domain-containing protein" evidence="1">
    <location>
        <begin position="16"/>
        <end position="148"/>
    </location>
</feature>
<dbReference type="VEuPathDB" id="FungiDB:YALI1_E06946g"/>
<dbReference type="EMBL" id="KZ858952">
    <property type="protein sequence ID" value="RDW28507.1"/>
    <property type="molecule type" value="Genomic_DNA"/>
</dbReference>
<evidence type="ECO:0000313" key="2">
    <source>
        <dbReference type="EMBL" id="RDW28507.1"/>
    </source>
</evidence>
<sequence>MQLSLLLALAPLVGALPQQQPMACVPSSTLSRDTCFQICDDFVSFGDAPEECLQCLSVFDLDNRNAVHAALEHRHLPFAPNVPVCGAPRPTITAGPLRAQLHKREVITTSAYCTVPTTPDKDACEAICKDVIRDFGLCLDGAACICDR</sequence>
<keyword evidence="1" id="KW-0732">Signal</keyword>
<evidence type="ECO:0008006" key="4">
    <source>
        <dbReference type="Google" id="ProtNLM"/>
    </source>
</evidence>
<gene>
    <name evidence="2" type="ORF">B0I71DRAFT_172522</name>
</gene>
<reference evidence="2 3" key="1">
    <citation type="submission" date="2018-07" db="EMBL/GenBank/DDBJ databases">
        <title>Draft Genome Assemblies for Five Robust Yarrowia lipolytica Strains Exhibiting High Lipid Production and Pentose Sugar Utilization and Sugar Alcohol Secretion from Undetoxified Lignocellulosic Biomass Hydrolysates.</title>
        <authorList>
            <consortium name="DOE Joint Genome Institute"/>
            <person name="Walker C."/>
            <person name="Ryu S."/>
            <person name="Na H."/>
            <person name="Zane M."/>
            <person name="LaButti K."/>
            <person name="Lipzen A."/>
            <person name="Haridas S."/>
            <person name="Barry K."/>
            <person name="Grigoriev I.V."/>
            <person name="Quarterman J."/>
            <person name="Slininger P."/>
            <person name="Dien B."/>
            <person name="Trinh C.T."/>
        </authorList>
    </citation>
    <scope>NUCLEOTIDE SEQUENCE [LARGE SCALE GENOMIC DNA]</scope>
    <source>
        <strain evidence="2 3">YB392</strain>
    </source>
</reference>
<dbReference type="AlphaFoldDB" id="A0A371CDZ0"/>